<feature type="region of interest" description="Disordered" evidence="9">
    <location>
        <begin position="265"/>
        <end position="310"/>
    </location>
</feature>
<dbReference type="PROSITE" id="PS50178">
    <property type="entry name" value="ZF_FYVE"/>
    <property type="match status" value="1"/>
</dbReference>
<dbReference type="OrthoDB" id="660555at2759"/>
<dbReference type="Gene3D" id="1.20.900.10">
    <property type="entry name" value="Dbl homology (DH) domain"/>
    <property type="match status" value="1"/>
</dbReference>
<evidence type="ECO:0000256" key="5">
    <source>
        <dbReference type="ARBA" id="ARBA00022771"/>
    </source>
</evidence>
<feature type="compositionally biased region" description="Low complexity" evidence="9">
    <location>
        <begin position="396"/>
        <end position="411"/>
    </location>
</feature>
<comment type="subcellular location">
    <subcellularLocation>
        <location evidence="1">Cytoplasm</location>
        <location evidence="1">Cytoskeleton</location>
    </subcellularLocation>
</comment>
<dbReference type="PANTHER" id="PTHR12673:SF159">
    <property type="entry name" value="LD03170P"/>
    <property type="match status" value="1"/>
</dbReference>
<feature type="compositionally biased region" description="Low complexity" evidence="9">
    <location>
        <begin position="180"/>
        <end position="232"/>
    </location>
</feature>
<keyword evidence="5 8" id="KW-0863">Zinc-finger</keyword>
<keyword evidence="2" id="KW-0963">Cytoplasm</keyword>
<dbReference type="SUPFAM" id="SSF50729">
    <property type="entry name" value="PH domain-like"/>
    <property type="match status" value="1"/>
</dbReference>
<evidence type="ECO:0000256" key="4">
    <source>
        <dbReference type="ARBA" id="ARBA00022723"/>
    </source>
</evidence>
<dbReference type="GeneID" id="33570857"/>
<evidence type="ECO:0000313" key="14">
    <source>
        <dbReference type="Proteomes" id="UP000193648"/>
    </source>
</evidence>
<feature type="region of interest" description="Disordered" evidence="9">
    <location>
        <begin position="1176"/>
        <end position="1214"/>
    </location>
</feature>
<feature type="domain" description="FYVE-type" evidence="12">
    <location>
        <begin position="1029"/>
        <end position="1090"/>
    </location>
</feature>
<evidence type="ECO:0000256" key="3">
    <source>
        <dbReference type="ARBA" id="ARBA00022658"/>
    </source>
</evidence>
<keyword evidence="14" id="KW-1185">Reference proteome</keyword>
<dbReference type="SUPFAM" id="SSF48065">
    <property type="entry name" value="DBL homology domain (DH-domain)"/>
    <property type="match status" value="1"/>
</dbReference>
<feature type="compositionally biased region" description="Polar residues" evidence="9">
    <location>
        <begin position="1317"/>
        <end position="1341"/>
    </location>
</feature>
<keyword evidence="4" id="KW-0479">Metal-binding</keyword>
<evidence type="ECO:0000259" key="12">
    <source>
        <dbReference type="PROSITE" id="PS50178"/>
    </source>
</evidence>
<feature type="compositionally biased region" description="Polar residues" evidence="9">
    <location>
        <begin position="433"/>
        <end position="449"/>
    </location>
</feature>
<dbReference type="EMBL" id="MCFF01000035">
    <property type="protein sequence ID" value="ORZ09102.1"/>
    <property type="molecule type" value="Genomic_DNA"/>
</dbReference>
<dbReference type="InterPro" id="IPR001849">
    <property type="entry name" value="PH_domain"/>
</dbReference>
<dbReference type="Gene3D" id="2.30.29.30">
    <property type="entry name" value="Pleckstrin-homology domain (PH domain)/Phosphotyrosine-binding domain (PTB)"/>
    <property type="match status" value="1"/>
</dbReference>
<sequence>MQSSAVTEPHVGPDVITAPAPEHPHFISPSHPPPVQTNSTQSYNIHQRLRPYKGLGGRANHSPSIRQSWLFPTNRASPSTALPETTSVMTLNQRPRTETLTSSTTAQNSPPSVVLNHKERRNFSGSARSRLTKIDRLSKMMLNPSGSAPNLLDGHLSGLPTPASPRRTRLSLQPHTIPVTDTTSTSISSLASIQTSSDLSTSSRPSQSPIASSISHTTTTSNNNTTTSNNNSYPRHIVMHATPPLYTIEGYLANNNTITGDSLSSSLPSTSAFAEGVDPSHNSDLVKRPNLEKANRHASMPLPKPGWRLYDLPDVAEPEAQQNDFDGGSSGMGEERSSFQYNASNASSTTNLDNNPYSYRPTAHTRQSSSSTFYTMTPNASHPDLSLASSNNPNLNLLDLASTPSDPSGLTSPPPPLPKAVKNTKSPLALRRSSMTSSVNSASPSNTFMSKGSLPKSSLSSNTVLTSKTLTLERQKIILEILRTERSYVDGLIILQTLFHEPLNAPYATTNNLYGMHTTSSLSLNNGPTNGLAAGAGSSMNTMSSTSSGLYYASSTVGSNSTLSPLLSKKSVNEIFSNFSEILQINTLLLTQLETRICGDTLSTGWESEDETDQNTRNDVNEDRQLSQGGEGGRKGSSESKTKPNQVLVTVQGQNGEQEELLVLDADWCIGDIFIEIAPFLKMYSNYVKTFASALTHINDCMNRNERLTEFLKNTEKRPECKNLDFQAYLMLPVQRIPRYKMLLEGLLRHTPEDHPDHRKLQTAFESMAQTAIAVNETTRQHEMFLKMVELQSKIAGMSEQLVTPGRTLLKHGSVWKVCRRNVQVRVLILLSDCILWTSPSLNPLLDDTLTFHRKVGLENCTVIGAEDPDPTKNAFQIISSEKSSQVYVDTLKEKEEWMDAIRKATQDFLSAKRTLKISITPMQSISAAATAATSFGVGLLRRETGLWSPSPFSGNDFSRSNAPLGSPVGIDPEFAAASASNGALADGNGYQSPMEPSTGLGVTSPLAQKTQPPLRVVENYNAPVWVPDHSATRCMICSEEFGTLFRRKHHCRACGKVVCHSCSSRNILIRSGNSEKVGRACDDCIDTMFPEEEEALHAEPVLANAISSEPLLADAFSQQQQQQQQYRGSSSDVDRRASNQSLDGVIIQPEDYSPEHFSSGAAGMVRGLVEASLNRMKSKSSQAMNSSENDPGQEANMNANTRATNRRSDSHSATAMEYQNAAQVKECGLCKVEFGMFKWRNICSQCRRVVCSDCLTKRQIDHFFLLGLQEERNATAADSNFKSNNNEGGASVNETSTESQGPSPGPQDITRPGLLQSASDSAVQTGSRSELSGASTQRSHSFNNDSGDSGGYGYGGFGNGWRAIKGNTDSGHAQIEKLCDPCSLGLSADQIKVLESGGGWQYYQATLGKHQTPALAAALALSNMSLEDDLEANNEEGEQQQHLTDDLLKLERDTPKTEMTLVRAG</sequence>
<dbReference type="CDD" id="cd00065">
    <property type="entry name" value="FYVE_like_SF"/>
    <property type="match status" value="2"/>
</dbReference>
<feature type="region of interest" description="Disordered" evidence="9">
    <location>
        <begin position="396"/>
        <end position="455"/>
    </location>
</feature>
<evidence type="ECO:0000256" key="8">
    <source>
        <dbReference type="PROSITE-ProRule" id="PRU00091"/>
    </source>
</evidence>
<dbReference type="InterPro" id="IPR013083">
    <property type="entry name" value="Znf_RING/FYVE/PHD"/>
</dbReference>
<dbReference type="Proteomes" id="UP000193648">
    <property type="component" value="Unassembled WGS sequence"/>
</dbReference>
<reference evidence="13 14" key="1">
    <citation type="submission" date="2016-07" db="EMBL/GenBank/DDBJ databases">
        <title>Pervasive Adenine N6-methylation of Active Genes in Fungi.</title>
        <authorList>
            <consortium name="DOE Joint Genome Institute"/>
            <person name="Mondo S.J."/>
            <person name="Dannebaum R.O."/>
            <person name="Kuo R.C."/>
            <person name="Labutti K."/>
            <person name="Haridas S."/>
            <person name="Kuo A."/>
            <person name="Salamov A."/>
            <person name="Ahrendt S.R."/>
            <person name="Lipzen A."/>
            <person name="Sullivan W."/>
            <person name="Andreopoulos W.B."/>
            <person name="Clum A."/>
            <person name="Lindquist E."/>
            <person name="Daum C."/>
            <person name="Ramamoorthy G.K."/>
            <person name="Gryganskyi A."/>
            <person name="Culley D."/>
            <person name="Magnuson J.K."/>
            <person name="James T.Y."/>
            <person name="O'Malley M.A."/>
            <person name="Stajich J.E."/>
            <person name="Spatafora J.W."/>
            <person name="Visel A."/>
            <person name="Grigoriev I.V."/>
        </authorList>
    </citation>
    <scope>NUCLEOTIDE SEQUENCE [LARGE SCALE GENOMIC DNA]</scope>
    <source>
        <strain evidence="13 14">NRRL 3116</strain>
    </source>
</reference>
<dbReference type="Pfam" id="PF00621">
    <property type="entry name" value="RhoGEF"/>
    <property type="match status" value="1"/>
</dbReference>
<feature type="compositionally biased region" description="Polar residues" evidence="9">
    <location>
        <begin position="1180"/>
        <end position="1191"/>
    </location>
</feature>
<feature type="region of interest" description="Disordered" evidence="9">
    <location>
        <begin position="603"/>
        <end position="646"/>
    </location>
</feature>
<dbReference type="GO" id="GO:0005085">
    <property type="term" value="F:guanyl-nucleotide exchange factor activity"/>
    <property type="evidence" value="ECO:0007669"/>
    <property type="project" value="UniProtKB-KW"/>
</dbReference>
<feature type="compositionally biased region" description="Basic and acidic residues" evidence="9">
    <location>
        <begin position="284"/>
        <end position="295"/>
    </location>
</feature>
<evidence type="ECO:0000259" key="11">
    <source>
        <dbReference type="PROSITE" id="PS50010"/>
    </source>
</evidence>
<dbReference type="SMART" id="SM00064">
    <property type="entry name" value="FYVE"/>
    <property type="match status" value="1"/>
</dbReference>
<feature type="compositionally biased region" description="Basic and acidic residues" evidence="9">
    <location>
        <begin position="632"/>
        <end position="642"/>
    </location>
</feature>
<dbReference type="PROSITE" id="PS50010">
    <property type="entry name" value="DH_2"/>
    <property type="match status" value="1"/>
</dbReference>
<dbReference type="PANTHER" id="PTHR12673">
    <property type="entry name" value="FACIOGENITAL DYSPLASIA PROTEIN"/>
    <property type="match status" value="1"/>
</dbReference>
<proteinExistence type="predicted"/>
<dbReference type="GO" id="GO:0005856">
    <property type="term" value="C:cytoskeleton"/>
    <property type="evidence" value="ECO:0007669"/>
    <property type="project" value="UniProtKB-SubCell"/>
</dbReference>
<feature type="region of interest" description="Disordered" evidence="9">
    <location>
        <begin position="1278"/>
        <end position="1350"/>
    </location>
</feature>
<dbReference type="Pfam" id="PF01363">
    <property type="entry name" value="FYVE"/>
    <property type="match status" value="1"/>
</dbReference>
<gene>
    <name evidence="13" type="ORF">BCR41DRAFT_398970</name>
</gene>
<feature type="region of interest" description="Disordered" evidence="9">
    <location>
        <begin position="344"/>
        <end position="377"/>
    </location>
</feature>
<feature type="compositionally biased region" description="Polar residues" evidence="9">
    <location>
        <begin position="1278"/>
        <end position="1303"/>
    </location>
</feature>
<evidence type="ECO:0000256" key="2">
    <source>
        <dbReference type="ARBA" id="ARBA00022490"/>
    </source>
</evidence>
<feature type="compositionally biased region" description="Basic and acidic residues" evidence="9">
    <location>
        <begin position="614"/>
        <end position="625"/>
    </location>
</feature>
<dbReference type="InterPro" id="IPR011993">
    <property type="entry name" value="PH-like_dom_sf"/>
</dbReference>
<accession>A0A1Y2GHB3</accession>
<dbReference type="InterPro" id="IPR011011">
    <property type="entry name" value="Znf_FYVE_PHD"/>
</dbReference>
<keyword evidence="3" id="KW-0344">Guanine-nucleotide releasing factor</keyword>
<evidence type="ECO:0000259" key="10">
    <source>
        <dbReference type="PROSITE" id="PS50003"/>
    </source>
</evidence>
<comment type="caution">
    <text evidence="13">The sequence shown here is derived from an EMBL/GenBank/DDBJ whole genome shotgun (WGS) entry which is preliminary data.</text>
</comment>
<feature type="domain" description="DH" evidence="11">
    <location>
        <begin position="473"/>
        <end position="778"/>
    </location>
</feature>
<feature type="compositionally biased region" description="Polar residues" evidence="9">
    <location>
        <begin position="344"/>
        <end position="357"/>
    </location>
</feature>
<dbReference type="InterPro" id="IPR035899">
    <property type="entry name" value="DBL_dom_sf"/>
</dbReference>
<keyword evidence="6" id="KW-0862">Zinc</keyword>
<dbReference type="SMART" id="SM00233">
    <property type="entry name" value="PH"/>
    <property type="match status" value="1"/>
</dbReference>
<dbReference type="RefSeq" id="XP_021878729.1">
    <property type="nucleotide sequence ID" value="XM_022029014.1"/>
</dbReference>
<name>A0A1Y2GHB3_9FUNG</name>
<dbReference type="GO" id="GO:0008270">
    <property type="term" value="F:zinc ion binding"/>
    <property type="evidence" value="ECO:0007669"/>
    <property type="project" value="UniProtKB-KW"/>
</dbReference>
<feature type="compositionally biased region" description="Polar residues" evidence="9">
    <location>
        <begin position="364"/>
        <end position="377"/>
    </location>
</feature>
<dbReference type="InParanoid" id="A0A1Y2GHB3"/>
<evidence type="ECO:0000256" key="9">
    <source>
        <dbReference type="SAM" id="MobiDB-lite"/>
    </source>
</evidence>
<dbReference type="SUPFAM" id="SSF57903">
    <property type="entry name" value="FYVE/PHD zinc finger"/>
    <property type="match status" value="2"/>
</dbReference>
<feature type="domain" description="PH" evidence="10">
    <location>
        <begin position="808"/>
        <end position="907"/>
    </location>
</feature>
<dbReference type="PROSITE" id="PS50003">
    <property type="entry name" value="PH_DOMAIN"/>
    <property type="match status" value="1"/>
</dbReference>
<evidence type="ECO:0000256" key="1">
    <source>
        <dbReference type="ARBA" id="ARBA00004245"/>
    </source>
</evidence>
<dbReference type="InterPro" id="IPR017455">
    <property type="entry name" value="Znf_FYVE-rel"/>
</dbReference>
<organism evidence="13 14">
    <name type="scientific">Lobosporangium transversale</name>
    <dbReference type="NCBI Taxonomy" id="64571"/>
    <lineage>
        <taxon>Eukaryota</taxon>
        <taxon>Fungi</taxon>
        <taxon>Fungi incertae sedis</taxon>
        <taxon>Mucoromycota</taxon>
        <taxon>Mortierellomycotina</taxon>
        <taxon>Mortierellomycetes</taxon>
        <taxon>Mortierellales</taxon>
        <taxon>Mortierellaceae</taxon>
        <taxon>Lobosporangium</taxon>
    </lineage>
</organism>
<dbReference type="STRING" id="64571.A0A1Y2GHB3"/>
<dbReference type="InterPro" id="IPR000306">
    <property type="entry name" value="Znf_FYVE"/>
</dbReference>
<dbReference type="Gene3D" id="3.30.40.10">
    <property type="entry name" value="Zinc/RING finger domain, C3HC4 (zinc finger)"/>
    <property type="match status" value="2"/>
</dbReference>
<dbReference type="GO" id="GO:0005737">
    <property type="term" value="C:cytoplasm"/>
    <property type="evidence" value="ECO:0007669"/>
    <property type="project" value="TreeGrafter"/>
</dbReference>
<keyword evidence="7" id="KW-0206">Cytoskeleton</keyword>
<dbReference type="InterPro" id="IPR051092">
    <property type="entry name" value="FYVE_RhoGEF_PH"/>
</dbReference>
<protein>
    <submittedName>
        <fullName evidence="13">Uncharacterized protein</fullName>
    </submittedName>
</protein>
<dbReference type="SMART" id="SM00325">
    <property type="entry name" value="RhoGEF"/>
    <property type="match status" value="1"/>
</dbReference>
<dbReference type="InterPro" id="IPR000219">
    <property type="entry name" value="DH_dom"/>
</dbReference>
<feature type="region of interest" description="Disordered" evidence="9">
    <location>
        <begin position="141"/>
        <end position="235"/>
    </location>
</feature>
<dbReference type="CDD" id="cd00160">
    <property type="entry name" value="RhoGEF"/>
    <property type="match status" value="1"/>
</dbReference>
<evidence type="ECO:0000256" key="6">
    <source>
        <dbReference type="ARBA" id="ARBA00022833"/>
    </source>
</evidence>
<evidence type="ECO:0000313" key="13">
    <source>
        <dbReference type="EMBL" id="ORZ09102.1"/>
    </source>
</evidence>
<evidence type="ECO:0000256" key="7">
    <source>
        <dbReference type="ARBA" id="ARBA00023212"/>
    </source>
</evidence>